<dbReference type="Proteomes" id="UP000001940">
    <property type="component" value="Chromosome V"/>
</dbReference>
<name>O61901_CAEEL</name>
<dbReference type="FunFam" id="2.60.120.290:FF:000001">
    <property type="entry name" value="CUB and sushi domain-containing protein 3 isoform X1"/>
    <property type="match status" value="1"/>
</dbReference>
<dbReference type="PROSITE" id="PS01180">
    <property type="entry name" value="CUB"/>
    <property type="match status" value="2"/>
</dbReference>
<dbReference type="InParanoid" id="O61901"/>
<dbReference type="InterPro" id="IPR000859">
    <property type="entry name" value="CUB_dom"/>
</dbReference>
<dbReference type="CDD" id="cd00041">
    <property type="entry name" value="CUB"/>
    <property type="match status" value="2"/>
</dbReference>
<dbReference type="Bgee" id="WBGene00020954">
    <property type="expression patterns" value="Expressed in larva and 2 other cell types or tissues"/>
</dbReference>
<proteinExistence type="predicted"/>
<dbReference type="PaxDb" id="6239-W02G9.4"/>
<dbReference type="PeptideAtlas" id="O61901"/>
<dbReference type="PhylomeDB" id="O61901"/>
<evidence type="ECO:0000313" key="6">
    <source>
        <dbReference type="EMBL" id="CCD74272.1"/>
    </source>
</evidence>
<protein>
    <submittedName>
        <fullName evidence="6">CUB domain-containing protein</fullName>
    </submittedName>
</protein>
<feature type="chain" id="PRO_5012791089" evidence="4">
    <location>
        <begin position="16"/>
        <end position="288"/>
    </location>
</feature>
<dbReference type="FunCoup" id="O61901">
    <property type="interactions" value="59"/>
</dbReference>
<keyword evidence="1" id="KW-0677">Repeat</keyword>
<sequence length="288" mass="31654">MKLVILLSFLALCRAQHLNFDGATGKLYSPNYPGNYDNNGDVVYTITIPVGNYIHLTFLDFLTEDSYDVLTIENSTTVSGDKTGFALDIQASQVTLVFTSDLTNTFRGFLIRYDSVPVGSVYMPTNLCSSILHNSEFDIITSPNFPYNYPDNISCAFLIKVSADRLISFQFVAFNTEDGYDVVSVYDGANTSAPLIGHYSGKNMPAPITSTSNTLYLCFSSDLVTNFSGFSGLYTSFVSNNFKRGVLPQSLTTDSVAIRRDKNILDWLKKKAEEKKLIGAAAAPVISI</sequence>
<dbReference type="Pfam" id="PF00431">
    <property type="entry name" value="CUB"/>
    <property type="match status" value="2"/>
</dbReference>
<keyword evidence="7" id="KW-1185">Reference proteome</keyword>
<dbReference type="Reactome" id="R-CEL-1650814">
    <property type="pathway name" value="Collagen biosynthesis and modifying enzymes"/>
</dbReference>
<dbReference type="PIR" id="T33224">
    <property type="entry name" value="T33224"/>
</dbReference>
<dbReference type="RefSeq" id="NP_503727.1">
    <property type="nucleotide sequence ID" value="NM_071326.4"/>
</dbReference>
<evidence type="ECO:0000256" key="3">
    <source>
        <dbReference type="PROSITE-ProRule" id="PRU00059"/>
    </source>
</evidence>
<accession>O61901</accession>
<dbReference type="OrthoDB" id="6365689at2759"/>
<dbReference type="InterPro" id="IPR035914">
    <property type="entry name" value="Sperma_CUB_dom_sf"/>
</dbReference>
<keyword evidence="2 3" id="KW-1015">Disulfide bond</keyword>
<evidence type="ECO:0000313" key="8">
    <source>
        <dbReference type="WormBase" id="W02G9.4a"/>
    </source>
</evidence>
<dbReference type="SMR" id="O61901"/>
<evidence type="ECO:0000256" key="4">
    <source>
        <dbReference type="SAM" id="SignalP"/>
    </source>
</evidence>
<dbReference type="UCSC" id="W02G9.4">
    <property type="organism name" value="c. elegans"/>
</dbReference>
<dbReference type="CTD" id="178731"/>
<dbReference type="PANTHER" id="PTHR24251">
    <property type="entry name" value="OVOCHYMASE-RELATED"/>
    <property type="match status" value="1"/>
</dbReference>
<comment type="caution">
    <text evidence="3">Lacks conserved residue(s) required for the propagation of feature annotation.</text>
</comment>
<dbReference type="OMA" id="FETEACC"/>
<dbReference type="SMART" id="SM00042">
    <property type="entry name" value="CUB"/>
    <property type="match status" value="2"/>
</dbReference>
<dbReference type="EMBL" id="BX284605">
    <property type="protein sequence ID" value="CCD74272.1"/>
    <property type="molecule type" value="Genomic_DNA"/>
</dbReference>
<dbReference type="ExpressionAtlas" id="O61901">
    <property type="expression patterns" value="baseline and differential"/>
</dbReference>
<dbReference type="AlphaFoldDB" id="O61901"/>
<dbReference type="AGR" id="WB:WBGene00020954"/>
<evidence type="ECO:0000256" key="2">
    <source>
        <dbReference type="ARBA" id="ARBA00023157"/>
    </source>
</evidence>
<evidence type="ECO:0000313" key="7">
    <source>
        <dbReference type="Proteomes" id="UP000001940"/>
    </source>
</evidence>
<keyword evidence="4" id="KW-0732">Signal</keyword>
<feature type="domain" description="CUB" evidence="5">
    <location>
        <begin position="13"/>
        <end position="116"/>
    </location>
</feature>
<feature type="signal peptide" evidence="4">
    <location>
        <begin position="1"/>
        <end position="15"/>
    </location>
</feature>
<reference evidence="6 7" key="1">
    <citation type="journal article" date="1998" name="Science">
        <title>Genome sequence of the nematode C. elegans: a platform for investigating biology.</title>
        <authorList>
            <consortium name="The C. elegans sequencing consortium"/>
            <person name="Sulson J.E."/>
            <person name="Waterston R."/>
        </authorList>
    </citation>
    <scope>NUCLEOTIDE SEQUENCE [LARGE SCALE GENOMIC DNA]</scope>
    <source>
        <strain evidence="6 7">Bristol N2</strain>
    </source>
</reference>
<dbReference type="Gene3D" id="2.60.120.290">
    <property type="entry name" value="Spermadhesin, CUB domain"/>
    <property type="match status" value="2"/>
</dbReference>
<organism evidence="6 7">
    <name type="scientific">Caenorhabditis elegans</name>
    <dbReference type="NCBI Taxonomy" id="6239"/>
    <lineage>
        <taxon>Eukaryota</taxon>
        <taxon>Metazoa</taxon>
        <taxon>Ecdysozoa</taxon>
        <taxon>Nematoda</taxon>
        <taxon>Chromadorea</taxon>
        <taxon>Rhabditida</taxon>
        <taxon>Rhabditina</taxon>
        <taxon>Rhabditomorpha</taxon>
        <taxon>Rhabditoidea</taxon>
        <taxon>Rhabditidae</taxon>
        <taxon>Peloderinae</taxon>
        <taxon>Caenorhabditis</taxon>
    </lineage>
</organism>
<dbReference type="SUPFAM" id="SSF49854">
    <property type="entry name" value="Spermadhesin, CUB domain"/>
    <property type="match status" value="2"/>
</dbReference>
<evidence type="ECO:0000256" key="1">
    <source>
        <dbReference type="ARBA" id="ARBA00022737"/>
    </source>
</evidence>
<dbReference type="HOGENOM" id="CLU_980791_0_0_1"/>
<gene>
    <name evidence="6" type="ORF">CELE_W02G9.4</name>
    <name evidence="6 8" type="ORF">W02G9.4</name>
</gene>
<feature type="domain" description="CUB" evidence="5">
    <location>
        <begin position="128"/>
        <end position="237"/>
    </location>
</feature>
<feature type="disulfide bond" evidence="3">
    <location>
        <begin position="128"/>
        <end position="155"/>
    </location>
</feature>
<dbReference type="GeneID" id="178731"/>
<dbReference type="WormBase" id="W02G9.4a">
    <property type="protein sequence ID" value="CE18317"/>
    <property type="gene ID" value="WBGene00020954"/>
</dbReference>
<evidence type="ECO:0000259" key="5">
    <source>
        <dbReference type="PROSITE" id="PS01180"/>
    </source>
</evidence>
<dbReference type="eggNOG" id="ENOG502SBCS">
    <property type="taxonomic scope" value="Eukaryota"/>
</dbReference>
<dbReference type="PANTHER" id="PTHR24251:SF30">
    <property type="entry name" value="MEMBRANE FRIZZLED-RELATED PROTEIN"/>
    <property type="match status" value="1"/>
</dbReference>